<dbReference type="Pfam" id="PF14226">
    <property type="entry name" value="DIOX_N"/>
    <property type="match status" value="1"/>
</dbReference>
<dbReference type="InterPro" id="IPR044861">
    <property type="entry name" value="IPNS-like_FE2OG_OXY"/>
</dbReference>
<evidence type="ECO:0000256" key="1">
    <source>
        <dbReference type="ARBA" id="ARBA00008056"/>
    </source>
</evidence>
<evidence type="ECO:0000313" key="6">
    <source>
        <dbReference type="EMBL" id="KAF7153072.1"/>
    </source>
</evidence>
<proteinExistence type="inferred from homology"/>
<evidence type="ECO:0000256" key="4">
    <source>
        <dbReference type="RuleBase" id="RU003682"/>
    </source>
</evidence>
<dbReference type="GO" id="GO:0046872">
    <property type="term" value="F:metal ion binding"/>
    <property type="evidence" value="ECO:0007669"/>
    <property type="project" value="UniProtKB-KW"/>
</dbReference>
<dbReference type="InterPro" id="IPR027443">
    <property type="entry name" value="IPNS-like_sf"/>
</dbReference>
<dbReference type="SUPFAM" id="SSF51197">
    <property type="entry name" value="Clavaminate synthase-like"/>
    <property type="match status" value="1"/>
</dbReference>
<protein>
    <recommendedName>
        <fullName evidence="5">Fe2OG dioxygenase domain-containing protein</fullName>
    </recommendedName>
</protein>
<dbReference type="Proteomes" id="UP000626092">
    <property type="component" value="Unassembled WGS sequence"/>
</dbReference>
<comment type="similarity">
    <text evidence="1 4">Belongs to the iron/ascorbate-dependent oxidoreductase family.</text>
</comment>
<sequence>MQISPPIGGDVLSLIPHHHPPEKQNQKSSDDRSALSSWGCFQLNTYQTAVLCKPISQNFLTLAMAESLSKPVQELIVSGGELPEKYIYKKGEHAATDVSYPPIEVPVIDLSLLASQSAAGEEELGKLRSALGSCGCFQAINHGMTASFLDQVHEIGKQFFALPIDEKQKYARTVGDLEGYGTDSVLSEHQTLDWTDRLYITVYPEDKIKLRFWPENPENFRGTPSKPQVVTTDQTKFLLKSMAKSLNIEEDCFLKQYGEGATMIARFNFYPPCPRPDLTLGVKPHADGSTITFLLQDKEVEGLQILQDGQWFRVPIVPHAILINVGDQAELTLLGSSVKYKMLSLSERPRTYHKNNGVATALIPWKINSDIIFHGMNLEEIFSSRDLSPLQEVDWTLPPRYNE</sequence>
<comment type="caution">
    <text evidence="6">The sequence shown here is derived from an EMBL/GenBank/DDBJ whole genome shotgun (WGS) entry which is preliminary data.</text>
</comment>
<dbReference type="Gene3D" id="2.60.120.330">
    <property type="entry name" value="B-lactam Antibiotic, Isopenicillin N Synthase, Chain"/>
    <property type="match status" value="1"/>
</dbReference>
<dbReference type="PROSITE" id="PS51471">
    <property type="entry name" value="FE2OG_OXY"/>
    <property type="match status" value="1"/>
</dbReference>
<evidence type="ECO:0000313" key="7">
    <source>
        <dbReference type="Proteomes" id="UP000626092"/>
    </source>
</evidence>
<accession>A0A834LW93</accession>
<reference evidence="6" key="1">
    <citation type="submission" date="2019-11" db="EMBL/GenBank/DDBJ databases">
        <authorList>
            <person name="Liu Y."/>
            <person name="Hou J."/>
            <person name="Li T.-Q."/>
            <person name="Guan C.-H."/>
            <person name="Wu X."/>
            <person name="Wu H.-Z."/>
            <person name="Ling F."/>
            <person name="Zhang R."/>
            <person name="Shi X.-G."/>
            <person name="Ren J.-P."/>
            <person name="Chen E.-F."/>
            <person name="Sun J.-M."/>
        </authorList>
    </citation>
    <scope>NUCLEOTIDE SEQUENCE</scope>
    <source>
        <strain evidence="6">Adult_tree_wgs_1</strain>
        <tissue evidence="6">Leaves</tissue>
    </source>
</reference>
<evidence type="ECO:0000256" key="2">
    <source>
        <dbReference type="ARBA" id="ARBA00022723"/>
    </source>
</evidence>
<evidence type="ECO:0000259" key="5">
    <source>
        <dbReference type="PROSITE" id="PS51471"/>
    </source>
</evidence>
<dbReference type="GO" id="GO:0016705">
    <property type="term" value="F:oxidoreductase activity, acting on paired donors, with incorporation or reduction of molecular oxygen"/>
    <property type="evidence" value="ECO:0007669"/>
    <property type="project" value="UniProtKB-ARBA"/>
</dbReference>
<name>A0A834LW93_RHOSS</name>
<feature type="domain" description="Fe2OG dioxygenase" evidence="5">
    <location>
        <begin position="260"/>
        <end position="403"/>
    </location>
</feature>
<dbReference type="PANTHER" id="PTHR47991">
    <property type="entry name" value="OXOGLUTARATE/IRON-DEPENDENT DIOXYGENASE"/>
    <property type="match status" value="1"/>
</dbReference>
<dbReference type="InterPro" id="IPR050295">
    <property type="entry name" value="Plant_2OG-oxidoreductases"/>
</dbReference>
<organism evidence="6 7">
    <name type="scientific">Rhododendron simsii</name>
    <name type="common">Sims's rhododendron</name>
    <dbReference type="NCBI Taxonomy" id="118357"/>
    <lineage>
        <taxon>Eukaryota</taxon>
        <taxon>Viridiplantae</taxon>
        <taxon>Streptophyta</taxon>
        <taxon>Embryophyta</taxon>
        <taxon>Tracheophyta</taxon>
        <taxon>Spermatophyta</taxon>
        <taxon>Magnoliopsida</taxon>
        <taxon>eudicotyledons</taxon>
        <taxon>Gunneridae</taxon>
        <taxon>Pentapetalae</taxon>
        <taxon>asterids</taxon>
        <taxon>Ericales</taxon>
        <taxon>Ericaceae</taxon>
        <taxon>Ericoideae</taxon>
        <taxon>Rhodoreae</taxon>
        <taxon>Rhododendron</taxon>
    </lineage>
</organism>
<dbReference type="OrthoDB" id="288590at2759"/>
<keyword evidence="4" id="KW-0560">Oxidoreductase</keyword>
<dbReference type="Pfam" id="PF03171">
    <property type="entry name" value="2OG-FeII_Oxy"/>
    <property type="match status" value="1"/>
</dbReference>
<gene>
    <name evidence="6" type="ORF">RHSIM_Rhsim01G0050400</name>
</gene>
<keyword evidence="7" id="KW-1185">Reference proteome</keyword>
<evidence type="ECO:0000256" key="3">
    <source>
        <dbReference type="ARBA" id="ARBA00023004"/>
    </source>
</evidence>
<dbReference type="InterPro" id="IPR005123">
    <property type="entry name" value="Oxoglu/Fe-dep_dioxygenase_dom"/>
</dbReference>
<keyword evidence="2 4" id="KW-0479">Metal-binding</keyword>
<dbReference type="AlphaFoldDB" id="A0A834LW93"/>
<dbReference type="EMBL" id="WJXA01000001">
    <property type="protein sequence ID" value="KAF7153072.1"/>
    <property type="molecule type" value="Genomic_DNA"/>
</dbReference>
<keyword evidence="3 4" id="KW-0408">Iron</keyword>
<dbReference type="InterPro" id="IPR026992">
    <property type="entry name" value="DIOX_N"/>
</dbReference>